<dbReference type="PROSITE" id="PS51910">
    <property type="entry name" value="GH18_2"/>
    <property type="match status" value="1"/>
</dbReference>
<organism evidence="7 8">
    <name type="scientific">Steinernema hermaphroditum</name>
    <dbReference type="NCBI Taxonomy" id="289476"/>
    <lineage>
        <taxon>Eukaryota</taxon>
        <taxon>Metazoa</taxon>
        <taxon>Ecdysozoa</taxon>
        <taxon>Nematoda</taxon>
        <taxon>Chromadorea</taxon>
        <taxon>Rhabditida</taxon>
        <taxon>Tylenchina</taxon>
        <taxon>Panagrolaimomorpha</taxon>
        <taxon>Strongyloidoidea</taxon>
        <taxon>Steinernematidae</taxon>
        <taxon>Steinernema</taxon>
    </lineage>
</organism>
<dbReference type="GO" id="GO:0005975">
    <property type="term" value="P:carbohydrate metabolic process"/>
    <property type="evidence" value="ECO:0007669"/>
    <property type="project" value="InterPro"/>
</dbReference>
<dbReference type="Gene3D" id="3.10.50.10">
    <property type="match status" value="1"/>
</dbReference>
<sequence length="382" mass="42382">MRSTLFLLFVALLLGSAIAEKIVSCYVRPEIPPSPRVDPFLCTHLMLIGAASLRDDGSAKLPDAALLRPIVALKKQNERLRIFVTLLPENRVMSALVTSPNLTEAFVRDVTAFMLDGNVDGFDIDWEFPVWSDDAKPSDRKGFSTLLRSLRSAFDVTPRRLGLSLAVSAPFTITKKAYDVAIIDELPCADFVQIMNYDFHFFAKHTPFTGLNAPLFALKYEFFILKKLNSAYSTLFWLSQGLSADKLVFGIPTYGRGFRLLSDDLHFPYSPATGVSDLFGDFVSFPQVCTALNSSSFVAEWNEHAKSPYFHGRKQWVSFENVRSVAAKAAHAKKLGIRGIMIFDLANDDFDGSCGLGGAYPLIRTAKEAFIGSHNSCKFCLN</sequence>
<evidence type="ECO:0000256" key="4">
    <source>
        <dbReference type="RuleBase" id="RU004453"/>
    </source>
</evidence>
<evidence type="ECO:0000256" key="2">
    <source>
        <dbReference type="ARBA" id="ARBA00023295"/>
    </source>
</evidence>
<dbReference type="SUPFAM" id="SSF54556">
    <property type="entry name" value="Chitinase insertion domain"/>
    <property type="match status" value="1"/>
</dbReference>
<keyword evidence="2 3" id="KW-0326">Glycosidase</keyword>
<dbReference type="GO" id="GO:0006032">
    <property type="term" value="P:chitin catabolic process"/>
    <property type="evidence" value="ECO:0007669"/>
    <property type="project" value="TreeGrafter"/>
</dbReference>
<dbReference type="SMART" id="SM00636">
    <property type="entry name" value="Glyco_18"/>
    <property type="match status" value="1"/>
</dbReference>
<evidence type="ECO:0000256" key="5">
    <source>
        <dbReference type="SAM" id="SignalP"/>
    </source>
</evidence>
<dbReference type="SUPFAM" id="SSF51445">
    <property type="entry name" value="(Trans)glycosidases"/>
    <property type="match status" value="1"/>
</dbReference>
<dbReference type="InterPro" id="IPR017853">
    <property type="entry name" value="GH"/>
</dbReference>
<evidence type="ECO:0000259" key="6">
    <source>
        <dbReference type="PROSITE" id="PS51910"/>
    </source>
</evidence>
<feature type="domain" description="GH18" evidence="6">
    <location>
        <begin position="21"/>
        <end position="373"/>
    </location>
</feature>
<protein>
    <recommendedName>
        <fullName evidence="6">GH18 domain-containing protein</fullName>
    </recommendedName>
</protein>
<dbReference type="GO" id="GO:0004568">
    <property type="term" value="F:chitinase activity"/>
    <property type="evidence" value="ECO:0007669"/>
    <property type="project" value="TreeGrafter"/>
</dbReference>
<reference evidence="7" key="1">
    <citation type="submission" date="2023-06" db="EMBL/GenBank/DDBJ databases">
        <title>Genomic analysis of the entomopathogenic nematode Steinernema hermaphroditum.</title>
        <authorList>
            <person name="Schwarz E.M."/>
            <person name="Heppert J.K."/>
            <person name="Baniya A."/>
            <person name="Schwartz H.T."/>
            <person name="Tan C.-H."/>
            <person name="Antoshechkin I."/>
            <person name="Sternberg P.W."/>
            <person name="Goodrich-Blair H."/>
            <person name="Dillman A.R."/>
        </authorList>
    </citation>
    <scope>NUCLEOTIDE SEQUENCE</scope>
    <source>
        <strain evidence="7">PS9179</strain>
        <tissue evidence="7">Whole animal</tissue>
    </source>
</reference>
<dbReference type="GO" id="GO:0008061">
    <property type="term" value="F:chitin binding"/>
    <property type="evidence" value="ECO:0007669"/>
    <property type="project" value="InterPro"/>
</dbReference>
<dbReference type="InterPro" id="IPR001579">
    <property type="entry name" value="Glyco_hydro_18_chit_AS"/>
</dbReference>
<evidence type="ECO:0000313" key="7">
    <source>
        <dbReference type="EMBL" id="KAK0416930.1"/>
    </source>
</evidence>
<accession>A0AA39M1B0</accession>
<evidence type="ECO:0000256" key="3">
    <source>
        <dbReference type="RuleBase" id="RU000489"/>
    </source>
</evidence>
<dbReference type="InterPro" id="IPR029070">
    <property type="entry name" value="Chitinase_insertion_sf"/>
</dbReference>
<dbReference type="PROSITE" id="PS01095">
    <property type="entry name" value="GH18_1"/>
    <property type="match status" value="1"/>
</dbReference>
<evidence type="ECO:0000313" key="8">
    <source>
        <dbReference type="Proteomes" id="UP001175271"/>
    </source>
</evidence>
<dbReference type="InterPro" id="IPR011583">
    <property type="entry name" value="Chitinase_II/V-like_cat"/>
</dbReference>
<dbReference type="PANTHER" id="PTHR11177">
    <property type="entry name" value="CHITINASE"/>
    <property type="match status" value="1"/>
</dbReference>
<dbReference type="Gene3D" id="3.20.20.80">
    <property type="entry name" value="Glycosidases"/>
    <property type="match status" value="1"/>
</dbReference>
<dbReference type="Proteomes" id="UP001175271">
    <property type="component" value="Unassembled WGS sequence"/>
</dbReference>
<dbReference type="AlphaFoldDB" id="A0AA39M1B0"/>
<dbReference type="InterPro" id="IPR001223">
    <property type="entry name" value="Glyco_hydro18_cat"/>
</dbReference>
<dbReference type="EMBL" id="JAUCMV010000002">
    <property type="protein sequence ID" value="KAK0416930.1"/>
    <property type="molecule type" value="Genomic_DNA"/>
</dbReference>
<name>A0AA39M1B0_9BILA</name>
<gene>
    <name evidence="7" type="ORF">QR680_012755</name>
</gene>
<dbReference type="InterPro" id="IPR050314">
    <property type="entry name" value="Glycosyl_Hydrlase_18"/>
</dbReference>
<comment type="similarity">
    <text evidence="4">Belongs to the glycosyl hydrolase 18 family.</text>
</comment>
<dbReference type="Pfam" id="PF00704">
    <property type="entry name" value="Glyco_hydro_18"/>
    <property type="match status" value="1"/>
</dbReference>
<keyword evidence="8" id="KW-1185">Reference proteome</keyword>
<dbReference type="PANTHER" id="PTHR11177:SF317">
    <property type="entry name" value="CHITINASE 12-RELATED"/>
    <property type="match status" value="1"/>
</dbReference>
<comment type="caution">
    <text evidence="7">The sequence shown here is derived from an EMBL/GenBank/DDBJ whole genome shotgun (WGS) entry which is preliminary data.</text>
</comment>
<proteinExistence type="inferred from homology"/>
<keyword evidence="5" id="KW-0732">Signal</keyword>
<feature type="chain" id="PRO_5041262323" description="GH18 domain-containing protein" evidence="5">
    <location>
        <begin position="20"/>
        <end position="382"/>
    </location>
</feature>
<dbReference type="GO" id="GO:0005576">
    <property type="term" value="C:extracellular region"/>
    <property type="evidence" value="ECO:0007669"/>
    <property type="project" value="TreeGrafter"/>
</dbReference>
<evidence type="ECO:0000256" key="1">
    <source>
        <dbReference type="ARBA" id="ARBA00022801"/>
    </source>
</evidence>
<feature type="signal peptide" evidence="5">
    <location>
        <begin position="1"/>
        <end position="19"/>
    </location>
</feature>
<keyword evidence="1 3" id="KW-0378">Hydrolase</keyword>